<evidence type="ECO:0000256" key="1">
    <source>
        <dbReference type="ARBA" id="ARBA00009477"/>
    </source>
</evidence>
<reference evidence="5" key="1">
    <citation type="submission" date="2020-06" db="EMBL/GenBank/DDBJ databases">
        <authorList>
            <person name="Dong N."/>
        </authorList>
    </citation>
    <scope>NUCLEOTIDE SEQUENCE</scope>
    <source>
        <strain evidence="5">R655-4</strain>
    </source>
</reference>
<gene>
    <name evidence="5" type="ORF">HX001_06250</name>
</gene>
<dbReference type="Pfam" id="PF25954">
    <property type="entry name" value="Beta-barrel_RND_2"/>
    <property type="match status" value="1"/>
</dbReference>
<dbReference type="Pfam" id="PF25967">
    <property type="entry name" value="RND-MFP_C"/>
    <property type="match status" value="1"/>
</dbReference>
<dbReference type="Gene3D" id="2.40.50.100">
    <property type="match status" value="1"/>
</dbReference>
<reference evidence="5" key="2">
    <citation type="journal article" date="2022" name="Sci. Total Environ.">
        <title>Prevalence, transmission, and molecular epidemiology of tet(X)-positive bacteria among humans, animals, and environmental niches in China: An epidemiological, and genomic-based study.</title>
        <authorList>
            <person name="Dong N."/>
            <person name="Zeng Y."/>
            <person name="Cai C."/>
            <person name="Sun C."/>
            <person name="Lu J."/>
            <person name="Liu C."/>
            <person name="Zhou H."/>
            <person name="Sun Q."/>
            <person name="Shu L."/>
            <person name="Wang H."/>
            <person name="Wang Y."/>
            <person name="Wang S."/>
            <person name="Wu C."/>
            <person name="Chan E.W."/>
            <person name="Chen G."/>
            <person name="Shen Z."/>
            <person name="Chen S."/>
            <person name="Zhang R."/>
        </authorList>
    </citation>
    <scope>NUCLEOTIDE SEQUENCE</scope>
    <source>
        <strain evidence="5">R655-4</strain>
    </source>
</reference>
<comment type="caution">
    <text evidence="5">The sequence shown here is derived from an EMBL/GenBank/DDBJ whole genome shotgun (WGS) entry which is preliminary data.</text>
</comment>
<comment type="similarity">
    <text evidence="1">Belongs to the membrane fusion protein (MFP) (TC 8.A.1) family.</text>
</comment>
<evidence type="ECO:0000313" key="5">
    <source>
        <dbReference type="EMBL" id="MDM1072095.1"/>
    </source>
</evidence>
<dbReference type="NCBIfam" id="TIGR01730">
    <property type="entry name" value="RND_mfp"/>
    <property type="match status" value="1"/>
</dbReference>
<dbReference type="RefSeq" id="WP_286492266.1">
    <property type="nucleotide sequence ID" value="NZ_JACAGJ010000002.1"/>
</dbReference>
<protein>
    <submittedName>
        <fullName evidence="5">Efflux RND transporter periplasmic adaptor subunit</fullName>
    </submittedName>
</protein>
<dbReference type="AlphaFoldDB" id="A0AAJ1V8N9"/>
<dbReference type="InterPro" id="IPR006143">
    <property type="entry name" value="RND_pump_MFP"/>
</dbReference>
<evidence type="ECO:0000259" key="3">
    <source>
        <dbReference type="Pfam" id="PF25954"/>
    </source>
</evidence>
<dbReference type="InterPro" id="IPR058627">
    <property type="entry name" value="MdtA-like_C"/>
</dbReference>
<sequence length="376" mass="42398">MKTIRLCHPLLLLTGTVLLLMNNCKSNVDQTKIADYQLLNDEIELTENSVIESNLKCRTIEFQYLESELKTTGIVKIIPDRFAQIASPFPGRVIKSFVKLGEFIRKGTPVFELKSSDYFSAQQDYFSAQQELKQATVNLNRQKELYAHDVGIKRELEEAETVYKLKKITLDQMAASLQVFNSSLQTKIGESLIVRSPISGTVVNNDLIVGQYLKEDHEALVAVAELSKVWVSAQIKENEVGFLTNLKNMRFTVDALSGKVFNGKIINIGQLLNEETRSIDVLIEAENLESVLKPGMYVNVVLSDVGKQEILLPKKAVFQEHQNQYVFVKTGKRRYRKTKMRGITISQDSQFIRVTEGLKAGEEVVVEGGIFLMGVK</sequence>
<evidence type="ECO:0000256" key="2">
    <source>
        <dbReference type="ARBA" id="ARBA00022448"/>
    </source>
</evidence>
<accession>A0AAJ1V8N9</accession>
<dbReference type="GO" id="GO:0022857">
    <property type="term" value="F:transmembrane transporter activity"/>
    <property type="evidence" value="ECO:0007669"/>
    <property type="project" value="InterPro"/>
</dbReference>
<dbReference type="PANTHER" id="PTHR30097">
    <property type="entry name" value="CATION EFFLUX SYSTEM PROTEIN CUSB"/>
    <property type="match status" value="1"/>
</dbReference>
<dbReference type="Gene3D" id="2.40.420.20">
    <property type="match status" value="1"/>
</dbReference>
<dbReference type="InterPro" id="IPR058792">
    <property type="entry name" value="Beta-barrel_RND_2"/>
</dbReference>
<organism evidence="5 6">
    <name type="scientific">Empedobacter brevis</name>
    <dbReference type="NCBI Taxonomy" id="247"/>
    <lineage>
        <taxon>Bacteria</taxon>
        <taxon>Pseudomonadati</taxon>
        <taxon>Bacteroidota</taxon>
        <taxon>Flavobacteriia</taxon>
        <taxon>Flavobacteriales</taxon>
        <taxon>Weeksellaceae</taxon>
        <taxon>Empedobacter</taxon>
    </lineage>
</organism>
<dbReference type="PANTHER" id="PTHR30097:SF16">
    <property type="entry name" value="CATION EFFLUX SYSTEM (CZCB-LIKE)"/>
    <property type="match status" value="1"/>
</dbReference>
<evidence type="ECO:0000313" key="6">
    <source>
        <dbReference type="Proteomes" id="UP001170959"/>
    </source>
</evidence>
<dbReference type="SUPFAM" id="SSF111369">
    <property type="entry name" value="HlyD-like secretion proteins"/>
    <property type="match status" value="1"/>
</dbReference>
<proteinExistence type="inferred from homology"/>
<dbReference type="EMBL" id="JACAGJ010000002">
    <property type="protein sequence ID" value="MDM1072095.1"/>
    <property type="molecule type" value="Genomic_DNA"/>
</dbReference>
<evidence type="ECO:0000259" key="4">
    <source>
        <dbReference type="Pfam" id="PF25967"/>
    </source>
</evidence>
<feature type="domain" description="CusB-like beta-barrel" evidence="3">
    <location>
        <begin position="228"/>
        <end position="303"/>
    </location>
</feature>
<dbReference type="FunFam" id="2.40.30.170:FF:000010">
    <property type="entry name" value="Efflux RND transporter periplasmic adaptor subunit"/>
    <property type="match status" value="1"/>
</dbReference>
<dbReference type="GO" id="GO:0016020">
    <property type="term" value="C:membrane"/>
    <property type="evidence" value="ECO:0007669"/>
    <property type="project" value="InterPro"/>
</dbReference>
<feature type="domain" description="Multidrug resistance protein MdtA-like C-terminal permuted SH3" evidence="4">
    <location>
        <begin position="310"/>
        <end position="368"/>
    </location>
</feature>
<dbReference type="InterPro" id="IPR051909">
    <property type="entry name" value="MFP_Cation_Efflux"/>
</dbReference>
<keyword evidence="2" id="KW-0813">Transport</keyword>
<dbReference type="Gene3D" id="2.40.30.170">
    <property type="match status" value="1"/>
</dbReference>
<name>A0AAJ1V8N9_9FLAO</name>
<dbReference type="Proteomes" id="UP001170959">
    <property type="component" value="Unassembled WGS sequence"/>
</dbReference>
<dbReference type="Gene3D" id="1.10.287.470">
    <property type="entry name" value="Helix hairpin bin"/>
    <property type="match status" value="1"/>
</dbReference>